<dbReference type="InterPro" id="IPR002104">
    <property type="entry name" value="Integrase_catalytic"/>
</dbReference>
<dbReference type="CDD" id="cd01189">
    <property type="entry name" value="INT_ICEBs1_C_like"/>
    <property type="match status" value="1"/>
</dbReference>
<feature type="domain" description="Core-binding (CB)" evidence="5">
    <location>
        <begin position="71"/>
        <end position="159"/>
    </location>
</feature>
<organism evidence="6">
    <name type="scientific">freshwater metagenome</name>
    <dbReference type="NCBI Taxonomy" id="449393"/>
    <lineage>
        <taxon>unclassified sequences</taxon>
        <taxon>metagenomes</taxon>
        <taxon>ecological metagenomes</taxon>
    </lineage>
</organism>
<evidence type="ECO:0000259" key="5">
    <source>
        <dbReference type="PROSITE" id="PS51900"/>
    </source>
</evidence>
<keyword evidence="2" id="KW-0238">DNA-binding</keyword>
<dbReference type="InterPro" id="IPR044068">
    <property type="entry name" value="CB"/>
</dbReference>
<evidence type="ECO:0000256" key="3">
    <source>
        <dbReference type="ARBA" id="ARBA00023172"/>
    </source>
</evidence>
<dbReference type="InterPro" id="IPR011010">
    <property type="entry name" value="DNA_brk_join_enz"/>
</dbReference>
<sequence>MTKTVKRKSVSDGIAFTGKSWSYVLRVPDPTTGKTKPKWVGGFDTQQSALLARDEARVALRRHSYIAPTKVTLSVFLDQWIETHALRVKPTTLSSYRELINNYLKPRLGSMPVQSIKASDIERFYSELITTPGKSGHNLNPATAVRCIAILKKALSYAEKVEGLITFNPAHRVSFPTVKANRPTPWTFSELNTFLELAKDHRLSFFFRLSAYTGARRGELLALRWSDFDGKAVTISKSRTLAGRSVVEQNSTKGGKGGQRRVALDPETVELFRDHARRQRLERGEPETVIGNWNSAGFVFTQSDGVTPLDTGTPTKLFAKLAKKAGLRSTRLHDLRHLHATELLRLGEPLHVVSDRLGHRDPMVTATVYAHVSNEQGETASNTFANASRSII</sequence>
<gene>
    <name evidence="6" type="ORF">UFOPK3197_00679</name>
</gene>
<evidence type="ECO:0000259" key="4">
    <source>
        <dbReference type="PROSITE" id="PS51898"/>
    </source>
</evidence>
<dbReference type="Pfam" id="PF00589">
    <property type="entry name" value="Phage_integrase"/>
    <property type="match status" value="1"/>
</dbReference>
<dbReference type="PANTHER" id="PTHR30349:SF41">
    <property type="entry name" value="INTEGRASE_RECOMBINASE PROTEIN MJ0367-RELATED"/>
    <property type="match status" value="1"/>
</dbReference>
<feature type="domain" description="Tyr recombinase" evidence="4">
    <location>
        <begin position="181"/>
        <end position="382"/>
    </location>
</feature>
<dbReference type="PROSITE" id="PS51900">
    <property type="entry name" value="CB"/>
    <property type="match status" value="1"/>
</dbReference>
<proteinExistence type="predicted"/>
<dbReference type="PROSITE" id="PS51898">
    <property type="entry name" value="TYR_RECOMBINASE"/>
    <property type="match status" value="1"/>
</dbReference>
<name>A0A6J7A673_9ZZZZ</name>
<dbReference type="AlphaFoldDB" id="A0A6J7A673"/>
<dbReference type="Gene3D" id="1.10.150.130">
    <property type="match status" value="1"/>
</dbReference>
<dbReference type="InterPro" id="IPR010998">
    <property type="entry name" value="Integrase_recombinase_N"/>
</dbReference>
<dbReference type="InterPro" id="IPR050090">
    <property type="entry name" value="Tyrosine_recombinase_XerCD"/>
</dbReference>
<protein>
    <submittedName>
        <fullName evidence="6">Unannotated protein</fullName>
    </submittedName>
</protein>
<dbReference type="EMBL" id="CAFABI010000064">
    <property type="protein sequence ID" value="CAB4828355.1"/>
    <property type="molecule type" value="Genomic_DNA"/>
</dbReference>
<keyword evidence="3" id="KW-0233">DNA recombination</keyword>
<dbReference type="GO" id="GO:0003677">
    <property type="term" value="F:DNA binding"/>
    <property type="evidence" value="ECO:0007669"/>
    <property type="project" value="UniProtKB-KW"/>
</dbReference>
<reference evidence="6" key="1">
    <citation type="submission" date="2020-05" db="EMBL/GenBank/DDBJ databases">
        <authorList>
            <person name="Chiriac C."/>
            <person name="Salcher M."/>
            <person name="Ghai R."/>
            <person name="Kavagutti S V."/>
        </authorList>
    </citation>
    <scope>NUCLEOTIDE SEQUENCE</scope>
</reference>
<dbReference type="InterPro" id="IPR013762">
    <property type="entry name" value="Integrase-like_cat_sf"/>
</dbReference>
<dbReference type="SUPFAM" id="SSF56349">
    <property type="entry name" value="DNA breaking-rejoining enzymes"/>
    <property type="match status" value="1"/>
</dbReference>
<keyword evidence="1" id="KW-0229">DNA integration</keyword>
<dbReference type="Pfam" id="PF14659">
    <property type="entry name" value="Phage_int_SAM_3"/>
    <property type="match status" value="1"/>
</dbReference>
<evidence type="ECO:0000256" key="2">
    <source>
        <dbReference type="ARBA" id="ARBA00023125"/>
    </source>
</evidence>
<dbReference type="InterPro" id="IPR004107">
    <property type="entry name" value="Integrase_SAM-like_N"/>
</dbReference>
<dbReference type="GO" id="GO:0015074">
    <property type="term" value="P:DNA integration"/>
    <property type="evidence" value="ECO:0007669"/>
    <property type="project" value="UniProtKB-KW"/>
</dbReference>
<accession>A0A6J7A673</accession>
<evidence type="ECO:0000256" key="1">
    <source>
        <dbReference type="ARBA" id="ARBA00022908"/>
    </source>
</evidence>
<dbReference type="GO" id="GO:0006310">
    <property type="term" value="P:DNA recombination"/>
    <property type="evidence" value="ECO:0007669"/>
    <property type="project" value="UniProtKB-KW"/>
</dbReference>
<dbReference type="PANTHER" id="PTHR30349">
    <property type="entry name" value="PHAGE INTEGRASE-RELATED"/>
    <property type="match status" value="1"/>
</dbReference>
<evidence type="ECO:0000313" key="6">
    <source>
        <dbReference type="EMBL" id="CAB4828355.1"/>
    </source>
</evidence>
<dbReference type="Gene3D" id="1.10.443.10">
    <property type="entry name" value="Intergrase catalytic core"/>
    <property type="match status" value="1"/>
</dbReference>